<reference evidence="1 2" key="1">
    <citation type="submission" date="2019-09" db="EMBL/GenBank/DDBJ databases">
        <authorList>
            <person name="Ou C."/>
        </authorList>
    </citation>
    <scope>NUCLEOTIDE SEQUENCE [LARGE SCALE GENOMIC DNA]</scope>
    <source>
        <strain evidence="1">S2</strain>
        <tissue evidence="1">Leaf</tissue>
    </source>
</reference>
<dbReference type="Proteomes" id="UP000327157">
    <property type="component" value="Unassembled WGS sequence"/>
</dbReference>
<proteinExistence type="predicted"/>
<name>A0A5N5I6R9_9ROSA</name>
<gene>
    <name evidence="1" type="ORF">D8674_042627</name>
</gene>
<dbReference type="EMBL" id="SMOL01000094">
    <property type="protein sequence ID" value="KAB2634132.1"/>
    <property type="molecule type" value="Genomic_DNA"/>
</dbReference>
<keyword evidence="2" id="KW-1185">Reference proteome</keyword>
<evidence type="ECO:0000313" key="1">
    <source>
        <dbReference type="EMBL" id="KAB2634132.1"/>
    </source>
</evidence>
<dbReference type="AlphaFoldDB" id="A0A5N5I6R9"/>
<organism evidence="1 2">
    <name type="scientific">Pyrus ussuriensis x Pyrus communis</name>
    <dbReference type="NCBI Taxonomy" id="2448454"/>
    <lineage>
        <taxon>Eukaryota</taxon>
        <taxon>Viridiplantae</taxon>
        <taxon>Streptophyta</taxon>
        <taxon>Embryophyta</taxon>
        <taxon>Tracheophyta</taxon>
        <taxon>Spermatophyta</taxon>
        <taxon>Magnoliopsida</taxon>
        <taxon>eudicotyledons</taxon>
        <taxon>Gunneridae</taxon>
        <taxon>Pentapetalae</taxon>
        <taxon>rosids</taxon>
        <taxon>fabids</taxon>
        <taxon>Rosales</taxon>
        <taxon>Rosaceae</taxon>
        <taxon>Amygdaloideae</taxon>
        <taxon>Maleae</taxon>
        <taxon>Pyrus</taxon>
    </lineage>
</organism>
<evidence type="ECO:0000313" key="2">
    <source>
        <dbReference type="Proteomes" id="UP000327157"/>
    </source>
</evidence>
<accession>A0A5N5I6R9</accession>
<protein>
    <submittedName>
        <fullName evidence="1">Uncharacterized protein</fullName>
    </submittedName>
</protein>
<comment type="caution">
    <text evidence="1">The sequence shown here is derived from an EMBL/GenBank/DDBJ whole genome shotgun (WGS) entry which is preliminary data.</text>
</comment>
<reference evidence="1 2" key="2">
    <citation type="submission" date="2019-11" db="EMBL/GenBank/DDBJ databases">
        <title>A de novo genome assembly of a pear dwarfing rootstock.</title>
        <authorList>
            <person name="Wang F."/>
            <person name="Wang J."/>
            <person name="Li S."/>
            <person name="Zhang Y."/>
            <person name="Fang M."/>
            <person name="Ma L."/>
            <person name="Zhao Y."/>
            <person name="Jiang S."/>
        </authorList>
    </citation>
    <scope>NUCLEOTIDE SEQUENCE [LARGE SCALE GENOMIC DNA]</scope>
    <source>
        <strain evidence="1">S2</strain>
        <tissue evidence="1">Leaf</tissue>
    </source>
</reference>
<sequence length="86" mass="9961">MRLKSRGSRLGRRWIKQGGMRDNKLFSLSGRETSSAGEMNALLEGGWDATLASETNWIDGFHNWLWLSNRKVCCGPRNWICIYNWL</sequence>